<dbReference type="Pfam" id="PF02026">
    <property type="entry name" value="RyR"/>
    <property type="match status" value="2"/>
</dbReference>
<dbReference type="SUPFAM" id="SSF52499">
    <property type="entry name" value="Isochorismatase-like hydrolases"/>
    <property type="match status" value="1"/>
</dbReference>
<feature type="compositionally biased region" description="Low complexity" evidence="6">
    <location>
        <begin position="808"/>
        <end position="818"/>
    </location>
</feature>
<feature type="repeat" description="ANK" evidence="4">
    <location>
        <begin position="1370"/>
        <end position="1402"/>
    </location>
</feature>
<evidence type="ECO:0000313" key="10">
    <source>
        <dbReference type="EMBL" id="GBG29206.1"/>
    </source>
</evidence>
<dbReference type="PROSITE" id="PS50297">
    <property type="entry name" value="ANK_REP_REGION"/>
    <property type="match status" value="4"/>
</dbReference>
<feature type="transmembrane region" description="Helical" evidence="7">
    <location>
        <begin position="1825"/>
        <end position="1841"/>
    </location>
</feature>
<evidence type="ECO:0000256" key="5">
    <source>
        <dbReference type="SAM" id="Coils"/>
    </source>
</evidence>
<feature type="compositionally biased region" description="Polar residues" evidence="6">
    <location>
        <begin position="2112"/>
        <end position="2121"/>
    </location>
</feature>
<dbReference type="Pfam" id="PF00857">
    <property type="entry name" value="Isochorismatase"/>
    <property type="match status" value="1"/>
</dbReference>
<evidence type="ECO:0000313" key="11">
    <source>
        <dbReference type="Proteomes" id="UP000241890"/>
    </source>
</evidence>
<gene>
    <name evidence="10" type="ORF">FCC1311_054282</name>
</gene>
<dbReference type="Pfam" id="PF00023">
    <property type="entry name" value="Ank"/>
    <property type="match status" value="2"/>
</dbReference>
<accession>A0A2R5GE48</accession>
<dbReference type="CDD" id="cd01011">
    <property type="entry name" value="nicotinamidase"/>
    <property type="match status" value="1"/>
</dbReference>
<dbReference type="PROSITE" id="PS50088">
    <property type="entry name" value="ANK_REPEAT"/>
    <property type="match status" value="4"/>
</dbReference>
<comment type="caution">
    <text evidence="10">The sequence shown here is derived from an EMBL/GenBank/DDBJ whole genome shotgun (WGS) entry which is preliminary data.</text>
</comment>
<feature type="region of interest" description="Disordered" evidence="6">
    <location>
        <begin position="976"/>
        <end position="1052"/>
    </location>
</feature>
<feature type="region of interest" description="Disordered" evidence="6">
    <location>
        <begin position="2102"/>
        <end position="2124"/>
    </location>
</feature>
<evidence type="ECO:0000256" key="3">
    <source>
        <dbReference type="ARBA" id="ARBA00023043"/>
    </source>
</evidence>
<keyword evidence="7" id="KW-0812">Transmembrane</keyword>
<evidence type="ECO:0000256" key="6">
    <source>
        <dbReference type="SAM" id="MobiDB-lite"/>
    </source>
</evidence>
<dbReference type="InterPro" id="IPR036770">
    <property type="entry name" value="Ankyrin_rpt-contain_sf"/>
</dbReference>
<keyword evidence="11" id="KW-1185">Reference proteome</keyword>
<keyword evidence="7" id="KW-0472">Membrane</keyword>
<protein>
    <submittedName>
        <fullName evidence="10">Ankyrin repeat domain-containing protein 1</fullName>
    </submittedName>
</protein>
<dbReference type="Proteomes" id="UP000241890">
    <property type="component" value="Unassembled WGS sequence"/>
</dbReference>
<reference evidence="10 11" key="1">
    <citation type="submission" date="2017-12" db="EMBL/GenBank/DDBJ databases">
        <title>Sequencing, de novo assembly and annotation of complete genome of a new Thraustochytrid species, strain FCC1311.</title>
        <authorList>
            <person name="Sedici K."/>
            <person name="Godart F."/>
            <person name="Aiese Cigliano R."/>
            <person name="Sanseverino W."/>
            <person name="Barakat M."/>
            <person name="Ortet P."/>
            <person name="Marechal E."/>
            <person name="Cagnac O."/>
            <person name="Amato A."/>
        </authorList>
    </citation>
    <scope>NUCLEOTIDE SEQUENCE [LARGE SCALE GENOMIC DNA]</scope>
</reference>
<feature type="transmembrane region" description="Helical" evidence="7">
    <location>
        <begin position="2006"/>
        <end position="2030"/>
    </location>
</feature>
<feature type="repeat" description="ANK" evidence="4">
    <location>
        <begin position="482"/>
        <end position="505"/>
    </location>
</feature>
<dbReference type="OrthoDB" id="1739143at2759"/>
<dbReference type="PRINTS" id="PR01415">
    <property type="entry name" value="ANKYRIN"/>
</dbReference>
<feature type="transmembrane region" description="Helical" evidence="7">
    <location>
        <begin position="1946"/>
        <end position="1969"/>
    </location>
</feature>
<dbReference type="InterPro" id="IPR003032">
    <property type="entry name" value="Ryanodine_rcpt"/>
</dbReference>
<keyword evidence="5" id="KW-0175">Coiled coil</keyword>
<feature type="compositionally biased region" description="Polar residues" evidence="6">
    <location>
        <begin position="819"/>
        <end position="830"/>
    </location>
</feature>
<dbReference type="Pfam" id="PF12796">
    <property type="entry name" value="Ank_2"/>
    <property type="match status" value="2"/>
</dbReference>
<feature type="repeat" description="ANK" evidence="4">
    <location>
        <begin position="1107"/>
        <end position="1139"/>
    </location>
</feature>
<keyword evidence="3 4" id="KW-0040">ANK repeat</keyword>
<keyword evidence="2" id="KW-0677">Repeat</keyword>
<evidence type="ECO:0000256" key="1">
    <source>
        <dbReference type="ARBA" id="ARBA00006336"/>
    </source>
</evidence>
<keyword evidence="7" id="KW-1133">Transmembrane helix</keyword>
<feature type="transmembrane region" description="Helical" evidence="7">
    <location>
        <begin position="1861"/>
        <end position="1878"/>
    </location>
</feature>
<dbReference type="Gene3D" id="1.10.490.160">
    <property type="match status" value="2"/>
</dbReference>
<feature type="repeat" description="ANK" evidence="4">
    <location>
        <begin position="1173"/>
        <end position="1205"/>
    </location>
</feature>
<evidence type="ECO:0000256" key="2">
    <source>
        <dbReference type="ARBA" id="ARBA00022737"/>
    </source>
</evidence>
<dbReference type="EMBL" id="BEYU01000053">
    <property type="protein sequence ID" value="GBG29206.1"/>
    <property type="molecule type" value="Genomic_DNA"/>
</dbReference>
<dbReference type="PANTHER" id="PTHR24173">
    <property type="entry name" value="ANKYRIN REPEAT CONTAINING"/>
    <property type="match status" value="1"/>
</dbReference>
<sequence>MPGRETKPVRALLIIDCQNDFIPSEDGSLAVPDAEAVLPVINKLRSKEFDFVYLCLDWHPYNHCSFRTNNPGADLFEVVHLPTTGNAQIMWPDHCVQGTHGAELHKDLKIEVSDIYTYAGCNPQRDSYSVFKDNGSTVLTEMRDLLEESAVTEIYAVGLATDYCVQYTLLDAKSLLQGVEVFFIQDGCRGISDAGVKGAVDAFKSEKVHIISSGGPELGRIADRKIRIDGGLELLKRNDRVTMFSEVDRIYESVIFRTAQGKAWEEDLANLVRSVIVNQLCSWSGKNALHACCEMGDIRTLEHLIRVAGKGLNLGMRTRKDENALMLAIQSKDPTHRADIVRLLLDTADEGQRRELLFGQSLQFRLSALMFACRDGLPDVVSILLEAECSSSLKLRSAFGKTALMFACISNTQDHAAIVEMLLRSQAKLEDRFAMLQETDKERWNSLHFSAKSGSFARVDWSRALDGYENMSRLPINAKTLSGITFLHLAAFNGRSEVIRALIDNCAPNRKRRMMEAILKKGLRHRVKVNVPIKGLGHTELDLAIQRRHLECARLLLRLGCYAGTSSQEQMQELLHRLVLMGDVEACESILNFADENRVTIDDALVETTQRIEHPETCTVSFANRTDPVAQFLYKCEICGASVCLVCKDRCHGPAACRQAYLKLDFEHFPDKGWEPCGTVVSQCGCDRDTCCATAATDVREIEGYRFIPHPVRTSAVHLNAELLRLSHSIARNMHNVWAQSLSELGWRYGRDKDPDEKVHPHLLPFDSLSIEGAKYNMDMSVETLKVILSLGYEIHRRVEAPRFGRNDTTTTDPSTTPNAALSSSSSREPVQQDPVMLTKALSMMASDSTMKQRKIKLGVTSADLLAGTGNKYSEFAWDISRPDCVPLNTSGVELPKELATLTERIASNSHEVWASEKIRQGWRYAPSRNIRKDLKLNSSLVPYYVLTREEKEQLLQGARETMKVILMTGWVVHPKTRASDSSGSKGPKTKFAAASRATNENDSDEGSSDDDDDNGDEDGMSGDTHGSGSERRNAGNQLMIPLRRRDTAQPTRSTLAFRQLKLIRRKLFNQYLFAAVRRGQIHSVNILLSKRSSMHVGANLNAIDEYGHTPLYIAIKRGQLATAKRLLALGANLELRDINGLTPLALCAYLGNLKLCMELVQNQARILVCDAMGFTPLHLAANQGHVEVCKYLTERLQQEHQSNEIVDLNADMVDYSAADALAEGNVMERDSDDEGSSAMGRSRRSFRTMATGSTNAGQAQARWKLFRIVFRSRAMGSERSKVGRIIPAEGLTASKNWQTDQVDQVSPLRRMPTRQSTRLSGQSEALFNQSTPREGIASVQTGLMPSRTTQKLLRSGSDLGEAAAQSRLSGYPPLSLAVQSDNIEIVELLIKYGANPMLADGPAAMFSPYVRALLRHIEMCAKVEYLQDRISRRALYDLQTAGTLRADEKPPNKLGQDGRKVGPGGASMRQSGSSLIPMDTYRGDPVSGDQNSFDYVDPNALNLTNRTQSQRTPGSMTPKSLPPIGIPGRKHFGMVKRLDTRIGNLFGFAGGEGGAQDMQERVAPDIGPDGPSGVTGNINTQQVSSTRELDQLLEKAQDERAKAARMVEVMNRSSKVSAWRRRTAIKMCVKETSLLLILIISFGCLVQLSPDYGIESEGEWADQLRGHLAESTASIDGPADFLDWVQHKFVGEELLRAANRTAWRGKNFVFGGIALDMYEHNALEELDNAQLTTIASLDTSTEYQTSLLPQADKEELLDILTSETGNWTQNEVHILSLTFNLYNPFYEVYGIAEVRQTSSFVGLNSLDVDVKPFRLHYGRFPPSRSFQLAVLIMVICFTITKLRSWVRARHRSRGRRTEEWVIEFLLLGILIFDIYVYEVTKDVTPDYTSSERLDLSQAYRLLEVERRFFAIYFLLSVLPLLKATQTIPSIGPVVVALLSTMTNTAVLIYLLVISTACFLLTLTFHVGFGISVSQFATMITTFESLFLTPFVETWDGIITSSHSSYLGAVLAVFYILFATISLNLLIAIVTDVYPSARAASDREWEEIITGGIEDNLRDLLHRQNISQKDLRIETWNEAKLLTGRDGRKHWVASDAVNDDEGCEAGAPAMDGSSSHQSTNDKLAALSEQIRQLTSIVESLRAAPGATD</sequence>
<evidence type="ECO:0000256" key="4">
    <source>
        <dbReference type="PROSITE-ProRule" id="PRU00023"/>
    </source>
</evidence>
<feature type="domain" description="Ryanodine receptor Ryr" evidence="9">
    <location>
        <begin position="887"/>
        <end position="974"/>
    </location>
</feature>
<dbReference type="InterPro" id="IPR036380">
    <property type="entry name" value="Isochorismatase-like_sf"/>
</dbReference>
<dbReference type="InParanoid" id="A0A2R5GE48"/>
<feature type="transmembrane region" description="Helical" evidence="7">
    <location>
        <begin position="1910"/>
        <end position="1939"/>
    </location>
</feature>
<feature type="region of interest" description="Disordered" evidence="6">
    <location>
        <begin position="802"/>
        <end position="833"/>
    </location>
</feature>
<proteinExistence type="inferred from homology"/>
<dbReference type="SUPFAM" id="SSF48403">
    <property type="entry name" value="Ankyrin repeat"/>
    <property type="match status" value="2"/>
</dbReference>
<dbReference type="SMART" id="SM00248">
    <property type="entry name" value="ANK"/>
    <property type="match status" value="11"/>
</dbReference>
<evidence type="ECO:0000259" key="8">
    <source>
        <dbReference type="Pfam" id="PF00857"/>
    </source>
</evidence>
<evidence type="ECO:0000256" key="7">
    <source>
        <dbReference type="SAM" id="Phobius"/>
    </source>
</evidence>
<organism evidence="10 11">
    <name type="scientific">Hondaea fermentalgiana</name>
    <dbReference type="NCBI Taxonomy" id="2315210"/>
    <lineage>
        <taxon>Eukaryota</taxon>
        <taxon>Sar</taxon>
        <taxon>Stramenopiles</taxon>
        <taxon>Bigyra</taxon>
        <taxon>Labyrinthulomycetes</taxon>
        <taxon>Thraustochytrida</taxon>
        <taxon>Thraustochytriidae</taxon>
        <taxon>Hondaea</taxon>
    </lineage>
</organism>
<feature type="region of interest" description="Disordered" evidence="6">
    <location>
        <begin position="1506"/>
        <end position="1529"/>
    </location>
</feature>
<dbReference type="Gene3D" id="1.25.40.20">
    <property type="entry name" value="Ankyrin repeat-containing domain"/>
    <property type="match status" value="4"/>
</dbReference>
<feature type="compositionally biased region" description="Basic and acidic residues" evidence="6">
    <location>
        <begin position="1446"/>
        <end position="1461"/>
    </location>
</feature>
<feature type="compositionally biased region" description="Acidic residues" evidence="6">
    <location>
        <begin position="1002"/>
        <end position="1021"/>
    </location>
</feature>
<feature type="region of interest" description="Disordered" evidence="6">
    <location>
        <begin position="1446"/>
        <end position="1477"/>
    </location>
</feature>
<evidence type="ECO:0000259" key="9">
    <source>
        <dbReference type="Pfam" id="PF02026"/>
    </source>
</evidence>
<dbReference type="InterPro" id="IPR002110">
    <property type="entry name" value="Ankyrin_rpt"/>
</dbReference>
<comment type="similarity">
    <text evidence="1">Belongs to the isochorismatase family.</text>
</comment>
<dbReference type="Gene3D" id="3.40.50.850">
    <property type="entry name" value="Isochorismatase-like"/>
    <property type="match status" value="1"/>
</dbReference>
<dbReference type="CDD" id="cd20335">
    <property type="entry name" value="BRcat_RBR"/>
    <property type="match status" value="1"/>
</dbReference>
<dbReference type="InterPro" id="IPR000868">
    <property type="entry name" value="Isochorismatase-like_dom"/>
</dbReference>
<dbReference type="PANTHER" id="PTHR24173:SF74">
    <property type="entry name" value="ANKYRIN REPEAT DOMAIN-CONTAINING PROTEIN 16"/>
    <property type="match status" value="1"/>
</dbReference>
<name>A0A2R5GE48_9STRA</name>
<feature type="coiled-coil region" evidence="5">
    <location>
        <begin position="1587"/>
        <end position="1614"/>
    </location>
</feature>
<feature type="compositionally biased region" description="Polar residues" evidence="6">
    <location>
        <begin position="1506"/>
        <end position="1519"/>
    </location>
</feature>
<feature type="domain" description="Ryanodine receptor Ryr" evidence="9">
    <location>
        <begin position="707"/>
        <end position="796"/>
    </location>
</feature>
<feature type="domain" description="Isochorismatase-like" evidence="8">
    <location>
        <begin position="11"/>
        <end position="211"/>
    </location>
</feature>